<keyword evidence="2" id="KW-1185">Reference proteome</keyword>
<protein>
    <submittedName>
        <fullName evidence="1">Uncharacterized protein</fullName>
    </submittedName>
</protein>
<dbReference type="EMBL" id="JAWWNJ010000001">
    <property type="protein sequence ID" value="KAK7064804.1"/>
    <property type="molecule type" value="Genomic_DNA"/>
</dbReference>
<dbReference type="AlphaFoldDB" id="A0AAW0EH62"/>
<reference evidence="1 2" key="1">
    <citation type="journal article" date="2024" name="J Genomics">
        <title>Draft genome sequencing and assembly of Favolaschia claudopus CIRM-BRFM 2984 isolated from oak limbs.</title>
        <authorList>
            <person name="Navarro D."/>
            <person name="Drula E."/>
            <person name="Chaduli D."/>
            <person name="Cazenave R."/>
            <person name="Ahrendt S."/>
            <person name="Wang J."/>
            <person name="Lipzen A."/>
            <person name="Daum C."/>
            <person name="Barry K."/>
            <person name="Grigoriev I.V."/>
            <person name="Favel A."/>
            <person name="Rosso M.N."/>
            <person name="Martin F."/>
        </authorList>
    </citation>
    <scope>NUCLEOTIDE SEQUENCE [LARGE SCALE GENOMIC DNA]</scope>
    <source>
        <strain evidence="1 2">CIRM-BRFM 2984</strain>
    </source>
</reference>
<sequence>MYEAEDAHRTKSPQRLWRSYAATTDCETLSHRNEITNARRELERAGCGVQRNCQAPRLATSACQRAEGVRRRSSVSEDGLGKIALEKSAKHRLPFQKDVCILQGTSVTAARERIGERHKVRRRVNHAKGRVVDGVFPLYILGPVLEEVGESKTAIRAQRRDVRHSSPHFCVKAFEPAAIPACRFSRDPDPFETNLEGAADAEETTEDGVEGSKEVVFGLHFQRRQSGEGGLAIEEDVDDCKRRSRLQRLLYAANPRECDDEGCEYGD</sequence>
<proteinExistence type="predicted"/>
<evidence type="ECO:0000313" key="1">
    <source>
        <dbReference type="EMBL" id="KAK7064804.1"/>
    </source>
</evidence>
<name>A0AAW0EH62_9AGAR</name>
<evidence type="ECO:0000313" key="2">
    <source>
        <dbReference type="Proteomes" id="UP001362999"/>
    </source>
</evidence>
<organism evidence="1 2">
    <name type="scientific">Favolaschia claudopus</name>
    <dbReference type="NCBI Taxonomy" id="2862362"/>
    <lineage>
        <taxon>Eukaryota</taxon>
        <taxon>Fungi</taxon>
        <taxon>Dikarya</taxon>
        <taxon>Basidiomycota</taxon>
        <taxon>Agaricomycotina</taxon>
        <taxon>Agaricomycetes</taxon>
        <taxon>Agaricomycetidae</taxon>
        <taxon>Agaricales</taxon>
        <taxon>Marasmiineae</taxon>
        <taxon>Mycenaceae</taxon>
        <taxon>Favolaschia</taxon>
    </lineage>
</organism>
<dbReference type="Proteomes" id="UP001362999">
    <property type="component" value="Unassembled WGS sequence"/>
</dbReference>
<accession>A0AAW0EH62</accession>
<gene>
    <name evidence="1" type="ORF">R3P38DRAFT_3419781</name>
</gene>
<comment type="caution">
    <text evidence="1">The sequence shown here is derived from an EMBL/GenBank/DDBJ whole genome shotgun (WGS) entry which is preliminary data.</text>
</comment>